<dbReference type="OrthoDB" id="5599753at2759"/>
<evidence type="ECO:0000256" key="1">
    <source>
        <dbReference type="ARBA" id="ARBA00004170"/>
    </source>
</evidence>
<keyword evidence="10" id="KW-1185">Reference proteome</keyword>
<evidence type="ECO:0000259" key="8">
    <source>
        <dbReference type="PROSITE" id="PS51837"/>
    </source>
</evidence>
<evidence type="ECO:0000256" key="3">
    <source>
        <dbReference type="ARBA" id="ARBA00022723"/>
    </source>
</evidence>
<keyword evidence="4" id="KW-0862">Zinc</keyword>
<feature type="region of interest" description="Disordered" evidence="6">
    <location>
        <begin position="1"/>
        <end position="69"/>
    </location>
</feature>
<name>A0A397SSH0_9GLOM</name>
<sequence length="225" mass="24656">MSEEKPVGSEFPPNVSNEEKPMGAEHPPKIDTSVINNTIPSTPPPPYPPGPSGQFSPQTFTPTTTTTGYHTVQTPQSIYQTHQNFIPLQDRSLPPPPQSPQSPQSPPLSGYVSPQQPQHPQQPGVVYVTQPQMQPQQVHVVNMPAQTTGIQQIISHFPVNVVCPYCHNNIITVVTETVGGTAYLWSFILFLVCCPLMWLPCVISSCMDKTHTCPRCNNVLAIVKA</sequence>
<dbReference type="STRING" id="658196.A0A397SSH0"/>
<evidence type="ECO:0000313" key="10">
    <source>
        <dbReference type="Proteomes" id="UP000265703"/>
    </source>
</evidence>
<feature type="compositionally biased region" description="Pro residues" evidence="6">
    <location>
        <begin position="41"/>
        <end position="51"/>
    </location>
</feature>
<dbReference type="InterPro" id="IPR006629">
    <property type="entry name" value="LITAF"/>
</dbReference>
<feature type="compositionally biased region" description="Basic and acidic residues" evidence="6">
    <location>
        <begin position="17"/>
        <end position="29"/>
    </location>
</feature>
<keyword evidence="7" id="KW-0812">Transmembrane</keyword>
<feature type="transmembrane region" description="Helical" evidence="7">
    <location>
        <begin position="182"/>
        <end position="203"/>
    </location>
</feature>
<dbReference type="PANTHER" id="PTHR23292:SF6">
    <property type="entry name" value="FI16602P1-RELATED"/>
    <property type="match status" value="1"/>
</dbReference>
<evidence type="ECO:0000256" key="4">
    <source>
        <dbReference type="ARBA" id="ARBA00022833"/>
    </source>
</evidence>
<comment type="subcellular location">
    <subcellularLocation>
        <location evidence="1">Membrane</location>
        <topology evidence="1">Peripheral membrane protein</topology>
    </subcellularLocation>
</comment>
<keyword evidence="5 7" id="KW-0472">Membrane</keyword>
<dbReference type="PROSITE" id="PS51837">
    <property type="entry name" value="LITAF"/>
    <property type="match status" value="1"/>
</dbReference>
<dbReference type="AlphaFoldDB" id="A0A397SSH0"/>
<dbReference type="Pfam" id="PF10601">
    <property type="entry name" value="zf-LITAF-like"/>
    <property type="match status" value="1"/>
</dbReference>
<keyword evidence="7" id="KW-1133">Transmembrane helix</keyword>
<dbReference type="SMART" id="SM00714">
    <property type="entry name" value="LITAF"/>
    <property type="match status" value="1"/>
</dbReference>
<evidence type="ECO:0000256" key="7">
    <source>
        <dbReference type="SAM" id="Phobius"/>
    </source>
</evidence>
<feature type="compositionally biased region" description="Low complexity" evidence="6">
    <location>
        <begin position="114"/>
        <end position="123"/>
    </location>
</feature>
<evidence type="ECO:0000256" key="2">
    <source>
        <dbReference type="ARBA" id="ARBA00005975"/>
    </source>
</evidence>
<feature type="compositionally biased region" description="Low complexity" evidence="6">
    <location>
        <begin position="52"/>
        <end position="69"/>
    </location>
</feature>
<feature type="domain" description="LITAF" evidence="8">
    <location>
        <begin position="143"/>
        <end position="225"/>
    </location>
</feature>
<accession>A0A397SSH0</accession>
<keyword evidence="3" id="KW-0479">Metal-binding</keyword>
<gene>
    <name evidence="9" type="ORF">C1645_773435</name>
</gene>
<dbReference type="GO" id="GO:0008270">
    <property type="term" value="F:zinc ion binding"/>
    <property type="evidence" value="ECO:0007669"/>
    <property type="project" value="TreeGrafter"/>
</dbReference>
<evidence type="ECO:0000313" key="9">
    <source>
        <dbReference type="EMBL" id="RIA89063.1"/>
    </source>
</evidence>
<protein>
    <submittedName>
        <fullName evidence="9">LITAF-like zinc ribbon domain-containing protein</fullName>
    </submittedName>
</protein>
<comment type="caution">
    <text evidence="9">The sequence shown here is derived from an EMBL/GenBank/DDBJ whole genome shotgun (WGS) entry which is preliminary data.</text>
</comment>
<dbReference type="InterPro" id="IPR037519">
    <property type="entry name" value="LITAF_fam"/>
</dbReference>
<dbReference type="PANTHER" id="PTHR23292">
    <property type="entry name" value="LIPOPOLYSACCHARIDE-INDUCED TUMOR NECROSIS FACTOR-ALPHA FACTOR"/>
    <property type="match status" value="1"/>
</dbReference>
<feature type="region of interest" description="Disordered" evidence="6">
    <location>
        <begin position="87"/>
        <end position="123"/>
    </location>
</feature>
<evidence type="ECO:0000256" key="5">
    <source>
        <dbReference type="ARBA" id="ARBA00023136"/>
    </source>
</evidence>
<comment type="similarity">
    <text evidence="2">Belongs to the CDIP1/LITAF family.</text>
</comment>
<dbReference type="EMBL" id="QKYT01000235">
    <property type="protein sequence ID" value="RIA89063.1"/>
    <property type="molecule type" value="Genomic_DNA"/>
</dbReference>
<dbReference type="Proteomes" id="UP000265703">
    <property type="component" value="Unassembled WGS sequence"/>
</dbReference>
<organism evidence="9 10">
    <name type="scientific">Glomus cerebriforme</name>
    <dbReference type="NCBI Taxonomy" id="658196"/>
    <lineage>
        <taxon>Eukaryota</taxon>
        <taxon>Fungi</taxon>
        <taxon>Fungi incertae sedis</taxon>
        <taxon>Mucoromycota</taxon>
        <taxon>Glomeromycotina</taxon>
        <taxon>Glomeromycetes</taxon>
        <taxon>Glomerales</taxon>
        <taxon>Glomeraceae</taxon>
        <taxon>Glomus</taxon>
    </lineage>
</organism>
<dbReference type="GO" id="GO:0016020">
    <property type="term" value="C:membrane"/>
    <property type="evidence" value="ECO:0007669"/>
    <property type="project" value="UniProtKB-SubCell"/>
</dbReference>
<feature type="compositionally biased region" description="Pro residues" evidence="6">
    <location>
        <begin position="93"/>
        <end position="106"/>
    </location>
</feature>
<evidence type="ECO:0000256" key="6">
    <source>
        <dbReference type="SAM" id="MobiDB-lite"/>
    </source>
</evidence>
<proteinExistence type="inferred from homology"/>
<reference evidence="9 10" key="1">
    <citation type="submission" date="2018-06" db="EMBL/GenBank/DDBJ databases">
        <title>Comparative genomics reveals the genomic features of Rhizophagus irregularis, R. cerebriforme, R. diaphanum and Gigaspora rosea, and their symbiotic lifestyle signature.</title>
        <authorList>
            <person name="Morin E."/>
            <person name="San Clemente H."/>
            <person name="Chen E.C.H."/>
            <person name="De La Providencia I."/>
            <person name="Hainaut M."/>
            <person name="Kuo A."/>
            <person name="Kohler A."/>
            <person name="Murat C."/>
            <person name="Tang N."/>
            <person name="Roy S."/>
            <person name="Loubradou J."/>
            <person name="Henrissat B."/>
            <person name="Grigoriev I.V."/>
            <person name="Corradi N."/>
            <person name="Roux C."/>
            <person name="Martin F.M."/>
        </authorList>
    </citation>
    <scope>NUCLEOTIDE SEQUENCE [LARGE SCALE GENOMIC DNA]</scope>
    <source>
        <strain evidence="9 10">DAOM 227022</strain>
    </source>
</reference>